<dbReference type="InterPro" id="IPR003593">
    <property type="entry name" value="AAA+_ATPase"/>
</dbReference>
<dbReference type="Gene3D" id="3.40.50.300">
    <property type="entry name" value="P-loop containing nucleotide triphosphate hydrolases"/>
    <property type="match status" value="1"/>
</dbReference>
<dbReference type="EMBL" id="CAACVI010000052">
    <property type="protein sequence ID" value="VEN75466.1"/>
    <property type="molecule type" value="Genomic_DNA"/>
</dbReference>
<proteinExistence type="inferred from homology"/>
<dbReference type="InterPro" id="IPR000523">
    <property type="entry name" value="Mg_chelatse_chII-like_cat_dom"/>
</dbReference>
<dbReference type="PRINTS" id="PR01657">
    <property type="entry name" value="MCMFAMILY"/>
</dbReference>
<keyword evidence="3" id="KW-0067">ATP-binding</keyword>
<dbReference type="InterPro" id="IPR025943">
    <property type="entry name" value="Sigma_54_int_dom_ATP-bd_2"/>
</dbReference>
<gene>
    <name evidence="5" type="primary">comM</name>
    <name evidence="5" type="ORF">EPICR_90063</name>
</gene>
<dbReference type="SUPFAM" id="SSF54211">
    <property type="entry name" value="Ribosomal protein S5 domain 2-like"/>
    <property type="match status" value="1"/>
</dbReference>
<dbReference type="InterPro" id="IPR045006">
    <property type="entry name" value="CHLI-like"/>
</dbReference>
<dbReference type="InterPro" id="IPR004482">
    <property type="entry name" value="Mg_chelat-rel"/>
</dbReference>
<dbReference type="GO" id="GO:0003677">
    <property type="term" value="F:DNA binding"/>
    <property type="evidence" value="ECO:0007669"/>
    <property type="project" value="InterPro"/>
</dbReference>
<dbReference type="NCBIfam" id="TIGR00368">
    <property type="entry name" value="YifB family Mg chelatase-like AAA ATPase"/>
    <property type="match status" value="1"/>
</dbReference>
<reference evidence="5" key="1">
    <citation type="submission" date="2019-01" db="EMBL/GenBank/DDBJ databases">
        <authorList>
            <consortium name="Genoscope - CEA"/>
            <person name="William W."/>
        </authorList>
    </citation>
    <scope>NUCLEOTIDE SEQUENCE</scope>
    <source>
        <strain evidence="5">CR-1</strain>
    </source>
</reference>
<dbReference type="InterPro" id="IPR001208">
    <property type="entry name" value="MCM_dom"/>
</dbReference>
<dbReference type="PANTHER" id="PTHR32039:SF7">
    <property type="entry name" value="COMPETENCE PROTEIN COMM"/>
    <property type="match status" value="1"/>
</dbReference>
<accession>A0A484HM32</accession>
<name>A0A484HM32_9BACT</name>
<evidence type="ECO:0000259" key="4">
    <source>
        <dbReference type="SMART" id="SM00382"/>
    </source>
</evidence>
<evidence type="ECO:0000256" key="1">
    <source>
        <dbReference type="ARBA" id="ARBA00006354"/>
    </source>
</evidence>
<dbReference type="Pfam" id="PF01078">
    <property type="entry name" value="Mg_chelatase"/>
    <property type="match status" value="1"/>
</dbReference>
<dbReference type="InterPro" id="IPR020568">
    <property type="entry name" value="Ribosomal_Su5_D2-typ_SF"/>
</dbReference>
<dbReference type="InterPro" id="IPR025158">
    <property type="entry name" value="Mg_chelat-rel_C"/>
</dbReference>
<dbReference type="Pfam" id="PF13541">
    <property type="entry name" value="ChlI"/>
    <property type="match status" value="1"/>
</dbReference>
<evidence type="ECO:0000313" key="5">
    <source>
        <dbReference type="EMBL" id="VEN75466.1"/>
    </source>
</evidence>
<evidence type="ECO:0000256" key="2">
    <source>
        <dbReference type="ARBA" id="ARBA00022741"/>
    </source>
</evidence>
<dbReference type="InterPro" id="IPR014721">
    <property type="entry name" value="Ribsml_uS5_D2-typ_fold_subgr"/>
</dbReference>
<dbReference type="SMART" id="SM00382">
    <property type="entry name" value="AAA"/>
    <property type="match status" value="1"/>
</dbReference>
<dbReference type="Pfam" id="PF13335">
    <property type="entry name" value="Mg_chelatase_C"/>
    <property type="match status" value="1"/>
</dbReference>
<dbReference type="GO" id="GO:0005524">
    <property type="term" value="F:ATP binding"/>
    <property type="evidence" value="ECO:0007669"/>
    <property type="project" value="UniProtKB-KW"/>
</dbReference>
<protein>
    <submittedName>
        <fullName evidence="5">Competence protein ComM</fullName>
    </submittedName>
</protein>
<keyword evidence="2" id="KW-0547">Nucleotide-binding</keyword>
<dbReference type="SUPFAM" id="SSF52540">
    <property type="entry name" value="P-loop containing nucleoside triphosphate hydrolases"/>
    <property type="match status" value="1"/>
</dbReference>
<dbReference type="AlphaFoldDB" id="A0A484HM32"/>
<dbReference type="PANTHER" id="PTHR32039">
    <property type="entry name" value="MAGNESIUM-CHELATASE SUBUNIT CHLI"/>
    <property type="match status" value="1"/>
</dbReference>
<evidence type="ECO:0000256" key="3">
    <source>
        <dbReference type="ARBA" id="ARBA00022840"/>
    </source>
</evidence>
<dbReference type="InterPro" id="IPR027417">
    <property type="entry name" value="P-loop_NTPase"/>
</dbReference>
<dbReference type="Gene3D" id="3.30.230.10">
    <property type="match status" value="1"/>
</dbReference>
<comment type="similarity">
    <text evidence="1">Belongs to the Mg-chelatase subunits D/I family. ComM subfamily.</text>
</comment>
<dbReference type="PROSITE" id="PS00676">
    <property type="entry name" value="SIGMA54_INTERACT_2"/>
    <property type="match status" value="1"/>
</dbReference>
<sequence length="533" mass="57797">MLKSPEKIKRVITLKKGGRLLARVLSGAVIGIDAYRVEVEVDISRGLPMYATVGLPDAAVRESRERVKSAVVNSGYLFPDDRITVNLAPAHIRKEGPGFDLPIATGILAATRVIPSSAMNDFLILGELSLDGRVKPVKGSLSMALAARDAGLKGVIVPAENAPESAAVKGVSVYPARTLHQVADFLRGTSPIRPQKNDVRALFESENPNGSRPDFSEVKGQEHMKRALEVAAAGGHNVIMIGPPGSGKTMLAKRMPGILPPLSFDEALETTRVFSVAGLLERGQALVRQRPFRSPHHTISDAGLIGGGQNPRPGEVSLAHNGTLFLDELPEFKKNALEVLRQPLEDLRVTIARAASTVTYPAAFMLLAAMNPCPCGFYSDPRHECRCSARRIQRYRSKISGPLLDRLDIHLEAPAVDYRDLAGEPAGETSAEIRKRVTAARRVQSERFAQSPGIHCNAQMASRHIRRHCEINGASLNLLEAAMEKLGLSARAYTRILKISRTIADLDGEKRVLPAHIAEAVQYRGLDRGKRAA</sequence>
<organism evidence="5">
    <name type="scientific">uncultured Desulfobacteraceae bacterium</name>
    <dbReference type="NCBI Taxonomy" id="218296"/>
    <lineage>
        <taxon>Bacteria</taxon>
        <taxon>Pseudomonadati</taxon>
        <taxon>Thermodesulfobacteriota</taxon>
        <taxon>Desulfobacteria</taxon>
        <taxon>Desulfobacterales</taxon>
        <taxon>Desulfobacteraceae</taxon>
        <taxon>environmental samples</taxon>
    </lineage>
</organism>
<feature type="domain" description="AAA+ ATPase" evidence="4">
    <location>
        <begin position="234"/>
        <end position="417"/>
    </location>
</feature>